<dbReference type="PANTHER" id="PTHR33710:SF64">
    <property type="entry name" value="ENDONUCLEASE_EXONUCLEASE_PHOSPHATASE DOMAIN-CONTAINING PROTEIN"/>
    <property type="match status" value="1"/>
</dbReference>
<dbReference type="PANTHER" id="PTHR33710">
    <property type="entry name" value="BNAC02G09200D PROTEIN"/>
    <property type="match status" value="1"/>
</dbReference>
<comment type="caution">
    <text evidence="1">The sequence shown here is derived from an EMBL/GenBank/DDBJ whole genome shotgun (WGS) entry which is preliminary data.</text>
</comment>
<organism evidence="1 2">
    <name type="scientific">Vitis vinifera</name>
    <name type="common">Grape</name>
    <dbReference type="NCBI Taxonomy" id="29760"/>
    <lineage>
        <taxon>Eukaryota</taxon>
        <taxon>Viridiplantae</taxon>
        <taxon>Streptophyta</taxon>
        <taxon>Embryophyta</taxon>
        <taxon>Tracheophyta</taxon>
        <taxon>Spermatophyta</taxon>
        <taxon>Magnoliopsida</taxon>
        <taxon>eudicotyledons</taxon>
        <taxon>Gunneridae</taxon>
        <taxon>Pentapetalae</taxon>
        <taxon>rosids</taxon>
        <taxon>Vitales</taxon>
        <taxon>Vitaceae</taxon>
        <taxon>Viteae</taxon>
        <taxon>Vitis</taxon>
    </lineage>
</organism>
<dbReference type="AlphaFoldDB" id="A0A438DRU4"/>
<protein>
    <recommendedName>
        <fullName evidence="3">Endonuclease/exonuclease/phosphatase domain-containing protein</fullName>
    </recommendedName>
</protein>
<dbReference type="Proteomes" id="UP000288805">
    <property type="component" value="Unassembled WGS sequence"/>
</dbReference>
<evidence type="ECO:0008006" key="3">
    <source>
        <dbReference type="Google" id="ProtNLM"/>
    </source>
</evidence>
<dbReference type="Gene3D" id="3.60.10.10">
    <property type="entry name" value="Endonuclease/exonuclease/phosphatase"/>
    <property type="match status" value="1"/>
</dbReference>
<proteinExistence type="predicted"/>
<evidence type="ECO:0000313" key="1">
    <source>
        <dbReference type="EMBL" id="RVW38215.1"/>
    </source>
</evidence>
<name>A0A438DRU4_VITVI</name>
<dbReference type="InterPro" id="IPR036691">
    <property type="entry name" value="Endo/exonu/phosph_ase_sf"/>
</dbReference>
<sequence length="308" mass="34700">MERRRLVDCKSASNGSSLEGEHLIIWSPEEARTSREKVIPSATDKALAEEGHESFDHSGVLKENTDGGPGMDDKGCWDMVEFNKDPNLARGVEWNTERIEFLQACGEKEDRWEERDKNSSQCRRGVVRSLGSGRFLDWRALDADGTAGIQECGGWDCLGVYGSLWSFHQRGKRGTVGRAGGCKRDLGRAWAGRPSLQGGAFTWSGGLNNQSWARLDRFLVSPSWLDKFSGVNQRRLPRPVSDHFPILLEGGGLRRGPSPFRFENMWLKVEGFLDLVRGWWREIEVRGTASYRLAAKTKELKQKLKSLE</sequence>
<accession>A0A438DRU4</accession>
<dbReference type="EMBL" id="QGNW01001509">
    <property type="protein sequence ID" value="RVW38215.1"/>
    <property type="molecule type" value="Genomic_DNA"/>
</dbReference>
<reference evidence="1 2" key="1">
    <citation type="journal article" date="2018" name="PLoS Genet.">
        <title>Population sequencing reveals clonal diversity and ancestral inbreeding in the grapevine cultivar Chardonnay.</title>
        <authorList>
            <person name="Roach M.J."/>
            <person name="Johnson D.L."/>
            <person name="Bohlmann J."/>
            <person name="van Vuuren H.J."/>
            <person name="Jones S.J."/>
            <person name="Pretorius I.S."/>
            <person name="Schmidt S.A."/>
            <person name="Borneman A.R."/>
        </authorList>
    </citation>
    <scope>NUCLEOTIDE SEQUENCE [LARGE SCALE GENOMIC DNA]</scope>
    <source>
        <strain evidence="2">cv. Chardonnay</strain>
        <tissue evidence="1">Leaf</tissue>
    </source>
</reference>
<gene>
    <name evidence="1" type="ORF">CK203_090926</name>
</gene>
<dbReference type="SUPFAM" id="SSF56219">
    <property type="entry name" value="DNase I-like"/>
    <property type="match status" value="1"/>
</dbReference>
<evidence type="ECO:0000313" key="2">
    <source>
        <dbReference type="Proteomes" id="UP000288805"/>
    </source>
</evidence>